<protein>
    <recommendedName>
        <fullName evidence="2">Solute-binding protein family 5 domain-containing protein</fullName>
    </recommendedName>
</protein>
<proteinExistence type="predicted"/>
<dbReference type="KEGG" id="cpho:CPHO_05465"/>
<feature type="domain" description="Solute-binding protein family 5" evidence="2">
    <location>
        <begin position="205"/>
        <end position="351"/>
    </location>
</feature>
<name>A0A1L7D6E5_9CORY</name>
<evidence type="ECO:0000313" key="3">
    <source>
        <dbReference type="EMBL" id="APT93690.1"/>
    </source>
</evidence>
<dbReference type="PANTHER" id="PTHR30290:SF65">
    <property type="entry name" value="MONOACYL PHOSPHATIDYLINOSITOL TETRAMANNOSIDE-BINDING PROTEIN LPQW-RELATED"/>
    <property type="match status" value="1"/>
</dbReference>
<dbReference type="GO" id="GO:0015833">
    <property type="term" value="P:peptide transport"/>
    <property type="evidence" value="ECO:0007669"/>
    <property type="project" value="TreeGrafter"/>
</dbReference>
<evidence type="ECO:0000259" key="2">
    <source>
        <dbReference type="Pfam" id="PF00496"/>
    </source>
</evidence>
<reference evidence="3 4" key="1">
    <citation type="submission" date="2014-08" db="EMBL/GenBank/DDBJ databases">
        <title>Complete genome sequence of Corynebacterium phocae M408/89/1(T)(=DSM 44612(T)), isolated from the common seal (Phoca vitulina).</title>
        <authorList>
            <person name="Ruckert C."/>
            <person name="Albersmeier A."/>
            <person name="Winkler A."/>
            <person name="Kalinowski J."/>
        </authorList>
    </citation>
    <scope>NUCLEOTIDE SEQUENCE [LARGE SCALE GENOMIC DNA]</scope>
    <source>
        <strain evidence="3 4">M408/89/1</strain>
    </source>
</reference>
<dbReference type="AlphaFoldDB" id="A0A1L7D6E5"/>
<organism evidence="3 4">
    <name type="scientific">Corynebacterium phocae</name>
    <dbReference type="NCBI Taxonomy" id="161895"/>
    <lineage>
        <taxon>Bacteria</taxon>
        <taxon>Bacillati</taxon>
        <taxon>Actinomycetota</taxon>
        <taxon>Actinomycetes</taxon>
        <taxon>Mycobacteriales</taxon>
        <taxon>Corynebacteriaceae</taxon>
        <taxon>Corynebacterium</taxon>
    </lineage>
</organism>
<dbReference type="EMBL" id="CP009249">
    <property type="protein sequence ID" value="APT93690.1"/>
    <property type="molecule type" value="Genomic_DNA"/>
</dbReference>
<dbReference type="PANTHER" id="PTHR30290">
    <property type="entry name" value="PERIPLASMIC BINDING COMPONENT OF ABC TRANSPORTER"/>
    <property type="match status" value="1"/>
</dbReference>
<dbReference type="Gene3D" id="3.10.105.10">
    <property type="entry name" value="Dipeptide-binding Protein, Domain 3"/>
    <property type="match status" value="1"/>
</dbReference>
<dbReference type="SUPFAM" id="SSF53850">
    <property type="entry name" value="Periplasmic binding protein-like II"/>
    <property type="match status" value="1"/>
</dbReference>
<dbReference type="Gene3D" id="3.40.190.10">
    <property type="entry name" value="Periplasmic binding protein-like II"/>
    <property type="match status" value="1"/>
</dbReference>
<evidence type="ECO:0000313" key="4">
    <source>
        <dbReference type="Proteomes" id="UP000185491"/>
    </source>
</evidence>
<dbReference type="GO" id="GO:1904680">
    <property type="term" value="F:peptide transmembrane transporter activity"/>
    <property type="evidence" value="ECO:0007669"/>
    <property type="project" value="TreeGrafter"/>
</dbReference>
<dbReference type="Gene3D" id="3.90.76.10">
    <property type="entry name" value="Dipeptide-binding Protein, Domain 1"/>
    <property type="match status" value="1"/>
</dbReference>
<dbReference type="InterPro" id="IPR000914">
    <property type="entry name" value="SBP_5_dom"/>
</dbReference>
<evidence type="ECO:0000256" key="1">
    <source>
        <dbReference type="SAM" id="MobiDB-lite"/>
    </source>
</evidence>
<gene>
    <name evidence="3" type="ORF">CPHO_05465</name>
</gene>
<keyword evidence="4" id="KW-1185">Reference proteome</keyword>
<dbReference type="InterPro" id="IPR039424">
    <property type="entry name" value="SBP_5"/>
</dbReference>
<feature type="compositionally biased region" description="Polar residues" evidence="1">
    <location>
        <begin position="506"/>
        <end position="528"/>
    </location>
</feature>
<feature type="region of interest" description="Disordered" evidence="1">
    <location>
        <begin position="506"/>
        <end position="537"/>
    </location>
</feature>
<sequence>MPATPAPPKSTDYFGYQVPSGLVTTNAGSAFGAASNAQFLSGRLYPAAFLPGPDGQLIPNTDLVTAEETPPTPEGLRQIHYSISPHADFSDGVPVTCEDFLLAYTAGSMPSLFGAHLPLAHDIDHLDCAAGAKDFNVVLKPGLGDRWRYLFGPGSVLPSHVIADNLGMSQEDLVARLVSWDPAQIGDIAHLWRWGFMLGEFDPQMQVSYGPFVIDHVGPGGEVILVPNKSYYGDQPHIEKLVVWPSYADTAELISNGALRIADTTGGVPDWATQPPVEANFEVVSEVGELTETLILSDSGLFSDEAARQAFAACVDQDRLAAISSEKSGMAVTPVFLHSLRHNDPISKQLAPVAEPHRGVDIPAASALTGTTVKVGYLGPDPRFAAMVEALRLSCEPAGINVVDSATESMSATYLEVDPETGLPTIDAFLGAVDPMTEYSTVDSQIRRVEDLKRAEEELWRTVPTIPVAAQPRTFVIDKDVANVVPYTGLVGIGWNMDRWALNPAPTVSGNRDSGRATASTPATLSVSSDREETVKE</sequence>
<dbReference type="Pfam" id="PF00496">
    <property type="entry name" value="SBP_bac_5"/>
    <property type="match status" value="1"/>
</dbReference>
<dbReference type="STRING" id="161895.CPHO_05465"/>
<dbReference type="Proteomes" id="UP000185491">
    <property type="component" value="Chromosome"/>
</dbReference>
<accession>A0A1L7D6E5</accession>